<sequence length="163" mass="17835">MSKKKAFSGSTMTLKDFHGGSIPSDLPLPSAPGAVVKVPERERQNTGSSWGGSVIRGYPAGARQGFGNIPQRGFEDKVSYTPNSANIGRNFDEDERKPLDSFSRRGGVNEEDYQDERRYRSGDRAVTGRSEGKSEAAGFGIARQQQQQYSHHDLGLAGNQDRN</sequence>
<gene>
    <name evidence="2" type="ORF">KI387_017832</name>
</gene>
<proteinExistence type="predicted"/>
<dbReference type="OMA" id="IRGYPAG"/>
<evidence type="ECO:0000313" key="3">
    <source>
        <dbReference type="Proteomes" id="UP000824469"/>
    </source>
</evidence>
<feature type="compositionally biased region" description="Basic and acidic residues" evidence="1">
    <location>
        <begin position="90"/>
        <end position="103"/>
    </location>
</feature>
<protein>
    <submittedName>
        <fullName evidence="2">Uncharacterized protein</fullName>
    </submittedName>
</protein>
<accession>A0AA38LFR1</accession>
<dbReference type="GO" id="GO:0003743">
    <property type="term" value="F:translation initiation factor activity"/>
    <property type="evidence" value="ECO:0007669"/>
    <property type="project" value="InterPro"/>
</dbReference>
<keyword evidence="3" id="KW-1185">Reference proteome</keyword>
<dbReference type="AlphaFoldDB" id="A0AA38LFR1"/>
<name>A0AA38LFR1_TAXCH</name>
<dbReference type="InterPro" id="IPR010433">
    <property type="entry name" value="EIF-4B_pln"/>
</dbReference>
<dbReference type="PANTHER" id="PTHR32091:SF4">
    <property type="entry name" value="OS07G0546100 PROTEIN"/>
    <property type="match status" value="1"/>
</dbReference>
<comment type="caution">
    <text evidence="2">The sequence shown here is derived from an EMBL/GenBank/DDBJ whole genome shotgun (WGS) entry which is preliminary data.</text>
</comment>
<evidence type="ECO:0000313" key="2">
    <source>
        <dbReference type="EMBL" id="KAH9323193.1"/>
    </source>
</evidence>
<feature type="region of interest" description="Disordered" evidence="1">
    <location>
        <begin position="1"/>
        <end position="33"/>
    </location>
</feature>
<evidence type="ECO:0000256" key="1">
    <source>
        <dbReference type="SAM" id="MobiDB-lite"/>
    </source>
</evidence>
<dbReference type="GO" id="GO:0003729">
    <property type="term" value="F:mRNA binding"/>
    <property type="evidence" value="ECO:0007669"/>
    <property type="project" value="TreeGrafter"/>
</dbReference>
<dbReference type="Proteomes" id="UP000824469">
    <property type="component" value="Unassembled WGS sequence"/>
</dbReference>
<dbReference type="PANTHER" id="PTHR32091">
    <property type="entry name" value="EUKARYOTIC TRANSLATION INITIATION FACTOR 4B"/>
    <property type="match status" value="1"/>
</dbReference>
<dbReference type="EMBL" id="JAHRHJ020000003">
    <property type="protein sequence ID" value="KAH9323193.1"/>
    <property type="molecule type" value="Genomic_DNA"/>
</dbReference>
<reference evidence="2 3" key="1">
    <citation type="journal article" date="2021" name="Nat. Plants">
        <title>The Taxus genome provides insights into paclitaxel biosynthesis.</title>
        <authorList>
            <person name="Xiong X."/>
            <person name="Gou J."/>
            <person name="Liao Q."/>
            <person name="Li Y."/>
            <person name="Zhou Q."/>
            <person name="Bi G."/>
            <person name="Li C."/>
            <person name="Du R."/>
            <person name="Wang X."/>
            <person name="Sun T."/>
            <person name="Guo L."/>
            <person name="Liang H."/>
            <person name="Lu P."/>
            <person name="Wu Y."/>
            <person name="Zhang Z."/>
            <person name="Ro D.K."/>
            <person name="Shang Y."/>
            <person name="Huang S."/>
            <person name="Yan J."/>
        </authorList>
    </citation>
    <scope>NUCLEOTIDE SEQUENCE [LARGE SCALE GENOMIC DNA]</scope>
    <source>
        <strain evidence="2">Ta-2019</strain>
    </source>
</reference>
<feature type="non-terminal residue" evidence="2">
    <location>
        <position position="163"/>
    </location>
</feature>
<feature type="region of interest" description="Disordered" evidence="1">
    <location>
        <begin position="66"/>
        <end position="163"/>
    </location>
</feature>
<organism evidence="2 3">
    <name type="scientific">Taxus chinensis</name>
    <name type="common">Chinese yew</name>
    <name type="synonym">Taxus wallichiana var. chinensis</name>
    <dbReference type="NCBI Taxonomy" id="29808"/>
    <lineage>
        <taxon>Eukaryota</taxon>
        <taxon>Viridiplantae</taxon>
        <taxon>Streptophyta</taxon>
        <taxon>Embryophyta</taxon>
        <taxon>Tracheophyta</taxon>
        <taxon>Spermatophyta</taxon>
        <taxon>Pinopsida</taxon>
        <taxon>Pinidae</taxon>
        <taxon>Conifers II</taxon>
        <taxon>Cupressales</taxon>
        <taxon>Taxaceae</taxon>
        <taxon>Taxus</taxon>
    </lineage>
</organism>